<sequence length="91" mass="9548">MTIKLIKQATADVTSDAWPIDADKANRSFMASGATATVTVQVSTDGQAWMDFCELTPTEAAADGYADVCPWPYVRAVATVTSGNLNVSVGC</sequence>
<protein>
    <submittedName>
        <fullName evidence="1">Uncharacterized protein</fullName>
    </submittedName>
</protein>
<organism evidence="1 2">
    <name type="scientific">Pseudaeromonas paramecii</name>
    <dbReference type="NCBI Taxonomy" id="2138166"/>
    <lineage>
        <taxon>Bacteria</taxon>
        <taxon>Pseudomonadati</taxon>
        <taxon>Pseudomonadota</taxon>
        <taxon>Gammaproteobacteria</taxon>
        <taxon>Aeromonadales</taxon>
        <taxon>Aeromonadaceae</taxon>
        <taxon>Pseudaeromonas</taxon>
    </lineage>
</organism>
<dbReference type="EMBL" id="BAABFC010000001">
    <property type="protein sequence ID" value="GAA4493486.1"/>
    <property type="molecule type" value="Genomic_DNA"/>
</dbReference>
<evidence type="ECO:0000313" key="2">
    <source>
        <dbReference type="Proteomes" id="UP001501321"/>
    </source>
</evidence>
<accession>A0ABP8PWK2</accession>
<keyword evidence="2" id="KW-1185">Reference proteome</keyword>
<gene>
    <name evidence="1" type="ORF">GCM10023095_03830</name>
</gene>
<name>A0ABP8PWK2_9GAMM</name>
<dbReference type="Proteomes" id="UP001501321">
    <property type="component" value="Unassembled WGS sequence"/>
</dbReference>
<comment type="caution">
    <text evidence="1">The sequence shown here is derived from an EMBL/GenBank/DDBJ whole genome shotgun (WGS) entry which is preliminary data.</text>
</comment>
<evidence type="ECO:0000313" key="1">
    <source>
        <dbReference type="EMBL" id="GAA4493486.1"/>
    </source>
</evidence>
<proteinExistence type="predicted"/>
<dbReference type="RefSeq" id="WP_345009502.1">
    <property type="nucleotide sequence ID" value="NZ_BAABFC010000001.1"/>
</dbReference>
<reference evidence="2" key="1">
    <citation type="journal article" date="2019" name="Int. J. Syst. Evol. Microbiol.">
        <title>The Global Catalogue of Microorganisms (GCM) 10K type strain sequencing project: providing services to taxonomists for standard genome sequencing and annotation.</title>
        <authorList>
            <consortium name="The Broad Institute Genomics Platform"/>
            <consortium name="The Broad Institute Genome Sequencing Center for Infectious Disease"/>
            <person name="Wu L."/>
            <person name="Ma J."/>
        </authorList>
    </citation>
    <scope>NUCLEOTIDE SEQUENCE [LARGE SCALE GENOMIC DNA]</scope>
    <source>
        <strain evidence="2">JCM 32226</strain>
    </source>
</reference>